<dbReference type="PANTHER" id="PTHR21064">
    <property type="entry name" value="AMINOGLYCOSIDE PHOSPHOTRANSFERASE DOMAIN-CONTAINING PROTEIN-RELATED"/>
    <property type="match status" value="1"/>
</dbReference>
<evidence type="ECO:0000256" key="3">
    <source>
        <dbReference type="ARBA" id="ARBA00022697"/>
    </source>
</evidence>
<dbReference type="SUPFAM" id="SSF56112">
    <property type="entry name" value="Protein kinase-like (PK-like)"/>
    <property type="match status" value="1"/>
</dbReference>
<comment type="catalytic activity">
    <reaction evidence="8">
        <text>L-homoserine + ATP = O-phospho-L-homoserine + ADP + H(+)</text>
        <dbReference type="Rhea" id="RHEA:13985"/>
        <dbReference type="ChEBI" id="CHEBI:15378"/>
        <dbReference type="ChEBI" id="CHEBI:30616"/>
        <dbReference type="ChEBI" id="CHEBI:57476"/>
        <dbReference type="ChEBI" id="CHEBI:57590"/>
        <dbReference type="ChEBI" id="CHEBI:456216"/>
        <dbReference type="EC" id="2.7.1.39"/>
    </reaction>
</comment>
<evidence type="ECO:0000256" key="1">
    <source>
        <dbReference type="ARBA" id="ARBA00022605"/>
    </source>
</evidence>
<protein>
    <recommendedName>
        <fullName evidence="8 9">Homoserine kinase</fullName>
        <shortName evidence="8">HK</shortName>
        <shortName evidence="8">HSK</shortName>
        <ecNumber evidence="8 9">2.7.1.39</ecNumber>
    </recommendedName>
</protein>
<evidence type="ECO:0000256" key="4">
    <source>
        <dbReference type="ARBA" id="ARBA00022741"/>
    </source>
</evidence>
<evidence type="ECO:0000256" key="9">
    <source>
        <dbReference type="NCBIfam" id="TIGR00938"/>
    </source>
</evidence>
<keyword evidence="12" id="KW-1185">Reference proteome</keyword>
<dbReference type="EMBL" id="CP157743">
    <property type="protein sequence ID" value="XBS21482.1"/>
    <property type="molecule type" value="Genomic_DNA"/>
</dbReference>
<dbReference type="AlphaFoldDB" id="A0AAU7NX31"/>
<reference evidence="11 12" key="1">
    <citation type="journal article" date="2024" name="Microbiology">
        <title>Methylomarinum rosea sp. nov., a novel halophilic methanotrophic bacterium from the hypersaline Lake Elton.</title>
        <authorList>
            <person name="Suleimanov R.Z."/>
            <person name="Oshkin I.Y."/>
            <person name="Danilova O.V."/>
            <person name="Suzina N.E."/>
            <person name="Dedysh S.N."/>
        </authorList>
    </citation>
    <scope>NUCLEOTIDE SEQUENCE [LARGE SCALE GENOMIC DNA]</scope>
    <source>
        <strain evidence="11 12">Ch1-1</strain>
    </source>
</reference>
<feature type="domain" description="Aminoglycoside phosphotransferase" evidence="10">
    <location>
        <begin position="27"/>
        <end position="252"/>
    </location>
</feature>
<name>A0AAU7NX31_9GAMM</name>
<keyword evidence="6 8" id="KW-0067">ATP-binding</keyword>
<keyword evidence="5 8" id="KW-0418">Kinase</keyword>
<evidence type="ECO:0000313" key="11">
    <source>
        <dbReference type="EMBL" id="XBS21482.1"/>
    </source>
</evidence>
<keyword evidence="3 8" id="KW-0791">Threonine biosynthesis</keyword>
<evidence type="ECO:0000256" key="2">
    <source>
        <dbReference type="ARBA" id="ARBA00022679"/>
    </source>
</evidence>
<dbReference type="InterPro" id="IPR002575">
    <property type="entry name" value="Aminoglycoside_PTrfase"/>
</dbReference>
<accession>A0AAU7NX31</accession>
<dbReference type="Gene3D" id="3.90.1200.10">
    <property type="match status" value="1"/>
</dbReference>
<dbReference type="CDD" id="cd05153">
    <property type="entry name" value="HomoserineK_II"/>
    <property type="match status" value="1"/>
</dbReference>
<keyword evidence="1 8" id="KW-0028">Amino-acid biosynthesis</keyword>
<evidence type="ECO:0000259" key="10">
    <source>
        <dbReference type="Pfam" id="PF01636"/>
    </source>
</evidence>
<dbReference type="Proteomes" id="UP001225378">
    <property type="component" value="Chromosome"/>
</dbReference>
<dbReference type="InterPro" id="IPR050249">
    <property type="entry name" value="Pseudomonas-type_ThrB"/>
</dbReference>
<keyword evidence="4 8" id="KW-0547">Nucleotide-binding</keyword>
<dbReference type="EC" id="2.7.1.39" evidence="8 9"/>
<organism evidence="11 12">
    <name type="scientific">Methylomarinum roseum</name>
    <dbReference type="NCBI Taxonomy" id="3067653"/>
    <lineage>
        <taxon>Bacteria</taxon>
        <taxon>Pseudomonadati</taxon>
        <taxon>Pseudomonadota</taxon>
        <taxon>Gammaproteobacteria</taxon>
        <taxon>Methylococcales</taxon>
        <taxon>Methylococcaceae</taxon>
        <taxon>Methylomarinum</taxon>
    </lineage>
</organism>
<dbReference type="Pfam" id="PF01636">
    <property type="entry name" value="APH"/>
    <property type="match status" value="1"/>
</dbReference>
<dbReference type="KEGG" id="mech:Q9L42_004985"/>
<keyword evidence="2 8" id="KW-0808">Transferase</keyword>
<dbReference type="HAMAP" id="MF_00301">
    <property type="entry name" value="Homoser_kinase_2"/>
    <property type="match status" value="1"/>
</dbReference>
<comment type="similarity">
    <text evidence="7 8">Belongs to the pseudomonas-type ThrB family.</text>
</comment>
<evidence type="ECO:0000256" key="7">
    <source>
        <dbReference type="ARBA" id="ARBA00038240"/>
    </source>
</evidence>
<dbReference type="Gene3D" id="3.30.200.20">
    <property type="entry name" value="Phosphorylase Kinase, domain 1"/>
    <property type="match status" value="1"/>
</dbReference>
<dbReference type="GO" id="GO:0005524">
    <property type="term" value="F:ATP binding"/>
    <property type="evidence" value="ECO:0007669"/>
    <property type="project" value="UniProtKB-KW"/>
</dbReference>
<dbReference type="NCBIfam" id="TIGR00938">
    <property type="entry name" value="thrB_alt"/>
    <property type="match status" value="1"/>
</dbReference>
<dbReference type="NCBIfam" id="NF003558">
    <property type="entry name" value="PRK05231.1"/>
    <property type="match status" value="1"/>
</dbReference>
<proteinExistence type="inferred from homology"/>
<evidence type="ECO:0000256" key="8">
    <source>
        <dbReference type="HAMAP-Rule" id="MF_00301"/>
    </source>
</evidence>
<dbReference type="GO" id="GO:0009088">
    <property type="term" value="P:threonine biosynthetic process"/>
    <property type="evidence" value="ECO:0007669"/>
    <property type="project" value="UniProtKB-UniRule"/>
</dbReference>
<gene>
    <name evidence="8" type="primary">thrB</name>
    <name evidence="11" type="ORF">Q9L42_004985</name>
</gene>
<sequence length="323" mass="36903">MSVYTRITTAQLQRFLQYYDLGALIDFSGIENGVENTNYRLHTDRGQFILTLFEELADTQIEPIFALLSHLRRRGLSVPHPQADRKGAPLLKLNDKSAALFSCLPGQSLVKPTPNHCYEIGRQLALLHIYAGQFEFRRRNPKNLSACQTLFDDCKALLSDQEIQTIVAELAFQRGYEEVELPNGVIHADLFRDNVLFEHGRVSGILDFYACCNDFLLLDIAIAINDWCRRQSVINKQKMTGLLQGYQSIRPLESLERQLLPVFLRRAALRFWLSRLKHRTDGKNGDLTQHKDPAEFRLLLEQHRSQPTLSASSVSPMPWPAAL</sequence>
<dbReference type="PANTHER" id="PTHR21064:SF6">
    <property type="entry name" value="AMINOGLYCOSIDE PHOSPHOTRANSFERASE DOMAIN-CONTAINING PROTEIN"/>
    <property type="match status" value="1"/>
</dbReference>
<dbReference type="RefSeq" id="WP_349432147.1">
    <property type="nucleotide sequence ID" value="NZ_CP157743.1"/>
</dbReference>
<evidence type="ECO:0000313" key="12">
    <source>
        <dbReference type="Proteomes" id="UP001225378"/>
    </source>
</evidence>
<dbReference type="InterPro" id="IPR005280">
    <property type="entry name" value="Homoserine_kinase_II"/>
</dbReference>
<dbReference type="InterPro" id="IPR011009">
    <property type="entry name" value="Kinase-like_dom_sf"/>
</dbReference>
<evidence type="ECO:0000256" key="5">
    <source>
        <dbReference type="ARBA" id="ARBA00022777"/>
    </source>
</evidence>
<dbReference type="GO" id="GO:0004413">
    <property type="term" value="F:homoserine kinase activity"/>
    <property type="evidence" value="ECO:0007669"/>
    <property type="project" value="UniProtKB-UniRule"/>
</dbReference>
<comment type="pathway">
    <text evidence="8">Amino-acid biosynthesis; L-threonine biosynthesis; L-threonine from L-aspartate: step 4/5.</text>
</comment>
<evidence type="ECO:0000256" key="6">
    <source>
        <dbReference type="ARBA" id="ARBA00022840"/>
    </source>
</evidence>